<evidence type="ECO:0000313" key="4">
    <source>
        <dbReference type="Proteomes" id="UP000177080"/>
    </source>
</evidence>
<dbReference type="CDD" id="cd20736">
    <property type="entry name" value="PoNe_Nuclease"/>
    <property type="match status" value="1"/>
</dbReference>
<dbReference type="Proteomes" id="UP000177080">
    <property type="component" value="Unassembled WGS sequence"/>
</dbReference>
<comment type="caution">
    <text evidence="3">The sequence shown here is derived from an EMBL/GenBank/DDBJ whole genome shotgun (WGS) entry which is preliminary data.</text>
</comment>
<dbReference type="EMBL" id="MEXN01000005">
    <property type="protein sequence ID" value="OGD03580.1"/>
    <property type="molecule type" value="Genomic_DNA"/>
</dbReference>
<protein>
    <recommendedName>
        <fullName evidence="2">UPF0102 protein A2989_02765</fullName>
    </recommendedName>
</protein>
<evidence type="ECO:0000256" key="2">
    <source>
        <dbReference type="HAMAP-Rule" id="MF_00048"/>
    </source>
</evidence>
<dbReference type="InterPro" id="IPR011856">
    <property type="entry name" value="tRNA_endonuc-like_dom_sf"/>
</dbReference>
<dbReference type="Pfam" id="PF02021">
    <property type="entry name" value="UPF0102"/>
    <property type="match status" value="1"/>
</dbReference>
<comment type="similarity">
    <text evidence="1 2">Belongs to the UPF0102 family.</text>
</comment>
<dbReference type="SUPFAM" id="SSF52980">
    <property type="entry name" value="Restriction endonuclease-like"/>
    <property type="match status" value="1"/>
</dbReference>
<dbReference type="HAMAP" id="MF_00048">
    <property type="entry name" value="UPF0102"/>
    <property type="match status" value="1"/>
</dbReference>
<dbReference type="STRING" id="1797259.A2989_02765"/>
<organism evidence="3 4">
    <name type="scientific">Candidatus Amesbacteria bacterium RIFCSPLOWO2_01_FULL_48_25</name>
    <dbReference type="NCBI Taxonomy" id="1797259"/>
    <lineage>
        <taxon>Bacteria</taxon>
        <taxon>Candidatus Amesiibacteriota</taxon>
    </lineage>
</organism>
<dbReference type="PANTHER" id="PTHR34039">
    <property type="entry name" value="UPF0102 PROTEIN YRAN"/>
    <property type="match status" value="1"/>
</dbReference>
<name>A0A1F4ZB51_9BACT</name>
<accession>A0A1F4ZB51</accession>
<dbReference type="InterPro" id="IPR003509">
    <property type="entry name" value="UPF0102_YraN-like"/>
</dbReference>
<sequence>MKKLNREIGRIGELAAEEFLVKKGLEVVLRNFSTRFGEIDLIMNDKSVLVFVEVKAKKGLVFGSPEEMFTRGKYNKVKRMATVYLKGRDVLCRIDMVAVVLNESNQPVSVKHYENVVM</sequence>
<proteinExistence type="inferred from homology"/>
<reference evidence="3 4" key="1">
    <citation type="journal article" date="2016" name="Nat. Commun.">
        <title>Thousands of microbial genomes shed light on interconnected biogeochemical processes in an aquifer system.</title>
        <authorList>
            <person name="Anantharaman K."/>
            <person name="Brown C.T."/>
            <person name="Hug L.A."/>
            <person name="Sharon I."/>
            <person name="Castelle C.J."/>
            <person name="Probst A.J."/>
            <person name="Thomas B.C."/>
            <person name="Singh A."/>
            <person name="Wilkins M.J."/>
            <person name="Karaoz U."/>
            <person name="Brodie E.L."/>
            <person name="Williams K.H."/>
            <person name="Hubbard S.S."/>
            <person name="Banfield J.F."/>
        </authorList>
    </citation>
    <scope>NUCLEOTIDE SEQUENCE [LARGE SCALE GENOMIC DNA]</scope>
</reference>
<dbReference type="InterPro" id="IPR011335">
    <property type="entry name" value="Restrct_endonuc-II-like"/>
</dbReference>
<dbReference type="GO" id="GO:0003676">
    <property type="term" value="F:nucleic acid binding"/>
    <property type="evidence" value="ECO:0007669"/>
    <property type="project" value="InterPro"/>
</dbReference>
<evidence type="ECO:0000256" key="1">
    <source>
        <dbReference type="ARBA" id="ARBA00006738"/>
    </source>
</evidence>
<dbReference type="AlphaFoldDB" id="A0A1F4ZB51"/>
<dbReference type="PANTHER" id="PTHR34039:SF1">
    <property type="entry name" value="UPF0102 PROTEIN YRAN"/>
    <property type="match status" value="1"/>
</dbReference>
<dbReference type="Gene3D" id="3.40.1350.10">
    <property type="match status" value="1"/>
</dbReference>
<dbReference type="NCBIfam" id="NF009150">
    <property type="entry name" value="PRK12497.1-3"/>
    <property type="match status" value="1"/>
</dbReference>
<evidence type="ECO:0000313" key="3">
    <source>
        <dbReference type="EMBL" id="OGD03580.1"/>
    </source>
</evidence>
<gene>
    <name evidence="3" type="ORF">A2989_02765</name>
</gene>